<gene>
    <name evidence="2" type="ORF">LV85_01065</name>
</gene>
<keyword evidence="1" id="KW-1133">Transmembrane helix</keyword>
<dbReference type="RefSeq" id="WP_111317134.1">
    <property type="nucleotide sequence ID" value="NZ_QKZT01000003.1"/>
</dbReference>
<evidence type="ECO:0000313" key="2">
    <source>
        <dbReference type="EMBL" id="PZX55840.1"/>
    </source>
</evidence>
<keyword evidence="1" id="KW-0472">Membrane</keyword>
<organism evidence="2 3">
    <name type="scientific">Algoriphagus chordae</name>
    <dbReference type="NCBI Taxonomy" id="237019"/>
    <lineage>
        <taxon>Bacteria</taxon>
        <taxon>Pseudomonadati</taxon>
        <taxon>Bacteroidota</taxon>
        <taxon>Cytophagia</taxon>
        <taxon>Cytophagales</taxon>
        <taxon>Cyclobacteriaceae</taxon>
        <taxon>Algoriphagus</taxon>
    </lineage>
</organism>
<feature type="transmembrane region" description="Helical" evidence="1">
    <location>
        <begin position="39"/>
        <end position="63"/>
    </location>
</feature>
<protein>
    <submittedName>
        <fullName evidence="2">Uncharacterized protein</fullName>
    </submittedName>
</protein>
<keyword evidence="3" id="KW-1185">Reference proteome</keyword>
<evidence type="ECO:0000313" key="3">
    <source>
        <dbReference type="Proteomes" id="UP000248882"/>
    </source>
</evidence>
<keyword evidence="1" id="KW-0812">Transmembrane</keyword>
<sequence>MNKYLKPSSIACYILLFIVFFIIGAATAGLSGVAKNQGLAGGAIVLEYGIMASFGGLALAIFLISKTSTSNIKKANWVILLIVLLTLAFLGFRSTSTEGATFSPKRPQPKTVTIPVNFTNNSTAERIGLGLFSPNFFENEVLYFYAVQNFDRPIEDNPKLDSITFAKTELGKYTITTAPPWLQPEHLKLDYGILFFKIIRIGKDYIQLEGNSTTEQTYFVSRWSGDIILWPEFILNTFMLEFPEGKTQAIRIKPVENASSIQNSSHLMRAISIQDFWVEVEVLDDQWNKIDTGWIKWRDESQLLIQYSLLS</sequence>
<feature type="transmembrane region" description="Helical" evidence="1">
    <location>
        <begin position="75"/>
        <end position="92"/>
    </location>
</feature>
<comment type="caution">
    <text evidence="2">The sequence shown here is derived from an EMBL/GenBank/DDBJ whole genome shotgun (WGS) entry which is preliminary data.</text>
</comment>
<dbReference type="OrthoDB" id="1435846at2"/>
<name>A0A2W7RC10_9BACT</name>
<proteinExistence type="predicted"/>
<dbReference type="AlphaFoldDB" id="A0A2W7RC10"/>
<reference evidence="2 3" key="1">
    <citation type="submission" date="2018-06" db="EMBL/GenBank/DDBJ databases">
        <title>Genomic Encyclopedia of Archaeal and Bacterial Type Strains, Phase II (KMG-II): from individual species to whole genera.</title>
        <authorList>
            <person name="Goeker M."/>
        </authorList>
    </citation>
    <scope>NUCLEOTIDE SEQUENCE [LARGE SCALE GENOMIC DNA]</scope>
    <source>
        <strain evidence="2 3">DSM 19830</strain>
    </source>
</reference>
<accession>A0A2W7RC10</accession>
<dbReference type="EMBL" id="QKZT01000003">
    <property type="protein sequence ID" value="PZX55840.1"/>
    <property type="molecule type" value="Genomic_DNA"/>
</dbReference>
<feature type="transmembrane region" description="Helical" evidence="1">
    <location>
        <begin position="12"/>
        <end position="33"/>
    </location>
</feature>
<dbReference type="Proteomes" id="UP000248882">
    <property type="component" value="Unassembled WGS sequence"/>
</dbReference>
<evidence type="ECO:0000256" key="1">
    <source>
        <dbReference type="SAM" id="Phobius"/>
    </source>
</evidence>